<dbReference type="PANTHER" id="PTHR46889:SF4">
    <property type="entry name" value="TRANSPOSASE INSO FOR INSERTION SEQUENCE ELEMENT IS911B-RELATED"/>
    <property type="match status" value="1"/>
</dbReference>
<evidence type="ECO:0000259" key="1">
    <source>
        <dbReference type="Pfam" id="PF13276"/>
    </source>
</evidence>
<keyword evidence="3" id="KW-1185">Reference proteome</keyword>
<feature type="domain" description="HTH-like" evidence="1">
    <location>
        <begin position="118"/>
        <end position="169"/>
    </location>
</feature>
<evidence type="ECO:0000313" key="2">
    <source>
        <dbReference type="EMBL" id="KII66008.1"/>
    </source>
</evidence>
<dbReference type="Pfam" id="PF13276">
    <property type="entry name" value="HTH_21"/>
    <property type="match status" value="1"/>
</dbReference>
<sequence>MPPSTKKTDKKRIEFLADRDRRAREELLESTSRAHLFGGRYRGREVTFQLPRPIYIYDDMISKVTVRQGMNVDAIDLLREQPTIETLIDPSRNHWIDMMGANIIQDDEQTATLQFGNNQRLLTLIRDAFSLSGGVYGYRPVHGDLNEIGETCGKNRMGRIMQLNRIKTLRGYKVPRRIAGRPLVVAPYRVQRPFTVVRANQGWLYLAAVIDLFDRNVAGWSMKPTLLRELALVNLTARSSYTQTGAAIPAASVRKPLNRHRSEDRIWLWVWGQSTSAIKINVVK</sequence>
<dbReference type="Proteomes" id="UP000031668">
    <property type="component" value="Unassembled WGS sequence"/>
</dbReference>
<evidence type="ECO:0000313" key="3">
    <source>
        <dbReference type="Proteomes" id="UP000031668"/>
    </source>
</evidence>
<reference evidence="2 3" key="1">
    <citation type="journal article" date="2014" name="Genome Biol. Evol.">
        <title>The genome of the myxosporean Thelohanellus kitauei shows adaptations to nutrient acquisition within its fish host.</title>
        <authorList>
            <person name="Yang Y."/>
            <person name="Xiong J."/>
            <person name="Zhou Z."/>
            <person name="Huo F."/>
            <person name="Miao W."/>
            <person name="Ran C."/>
            <person name="Liu Y."/>
            <person name="Zhang J."/>
            <person name="Feng J."/>
            <person name="Wang M."/>
            <person name="Wang M."/>
            <person name="Wang L."/>
            <person name="Yao B."/>
        </authorList>
    </citation>
    <scope>NUCLEOTIDE SEQUENCE [LARGE SCALE GENOMIC DNA]</scope>
    <source>
        <strain evidence="2">Wuqing</strain>
    </source>
</reference>
<gene>
    <name evidence="2" type="ORF">RF11_11426</name>
</gene>
<dbReference type="PANTHER" id="PTHR46889">
    <property type="entry name" value="TRANSPOSASE INSF FOR INSERTION SEQUENCE IS3B-RELATED"/>
    <property type="match status" value="1"/>
</dbReference>
<proteinExistence type="predicted"/>
<dbReference type="InterPro" id="IPR050900">
    <property type="entry name" value="Transposase_IS3/IS150/IS904"/>
</dbReference>
<name>A0A0C2JA37_THEKT</name>
<dbReference type="InterPro" id="IPR025948">
    <property type="entry name" value="HTH-like_dom"/>
</dbReference>
<dbReference type="AlphaFoldDB" id="A0A0C2JA37"/>
<comment type="caution">
    <text evidence="2">The sequence shown here is derived from an EMBL/GenBank/DDBJ whole genome shotgun (WGS) entry which is preliminary data.</text>
</comment>
<protein>
    <recommendedName>
        <fullName evidence="1">HTH-like domain-containing protein</fullName>
    </recommendedName>
</protein>
<dbReference type="OrthoDB" id="5852877at2759"/>
<dbReference type="EMBL" id="JWZT01003634">
    <property type="protein sequence ID" value="KII66008.1"/>
    <property type="molecule type" value="Genomic_DNA"/>
</dbReference>
<organism evidence="2 3">
    <name type="scientific">Thelohanellus kitauei</name>
    <name type="common">Myxosporean</name>
    <dbReference type="NCBI Taxonomy" id="669202"/>
    <lineage>
        <taxon>Eukaryota</taxon>
        <taxon>Metazoa</taxon>
        <taxon>Cnidaria</taxon>
        <taxon>Myxozoa</taxon>
        <taxon>Myxosporea</taxon>
        <taxon>Bivalvulida</taxon>
        <taxon>Platysporina</taxon>
        <taxon>Myxobolidae</taxon>
        <taxon>Thelohanellus</taxon>
    </lineage>
</organism>
<accession>A0A0C2JA37</accession>